<reference evidence="1 2" key="1">
    <citation type="submission" date="2015-04" db="EMBL/GenBank/DDBJ databases">
        <title>Complete genome of flavobacterium.</title>
        <authorList>
            <person name="Kwon Y.M."/>
            <person name="Kim S.-J."/>
        </authorList>
    </citation>
    <scope>NUCLEOTIDE SEQUENCE [LARGE SCALE GENOMIC DNA]</scope>
    <source>
        <strain evidence="1 2">DK169</strain>
    </source>
</reference>
<keyword evidence="2" id="KW-1185">Reference proteome</keyword>
<dbReference type="RefSeq" id="WP_055397262.1">
    <property type="nucleotide sequence ID" value="NZ_LCTZ01000002.1"/>
</dbReference>
<dbReference type="AlphaFoldDB" id="A0A0N8WGF3"/>
<sequence length="124" mass="14202">MKQKILFSLDADELLELRELLQKSNLAGMQELVDLVVDKGNPDDYIKRKVFEALSDLSGFDIEDINESQNLKLDLGLSLYHKRSLKSYFQKIVKDLKSDKVVKVKECERLGTVKDCIVLVKSKV</sequence>
<dbReference type="EMBL" id="LCTZ01000002">
    <property type="protein sequence ID" value="KQC31339.1"/>
    <property type="molecule type" value="Genomic_DNA"/>
</dbReference>
<accession>A0A0N8WGF3</accession>
<protein>
    <submittedName>
        <fullName evidence="1">Uncharacterized protein</fullName>
    </submittedName>
</protein>
<evidence type="ECO:0000313" key="1">
    <source>
        <dbReference type="EMBL" id="KQC31339.1"/>
    </source>
</evidence>
<dbReference type="OrthoDB" id="1444826at2"/>
<comment type="caution">
    <text evidence="1">The sequence shown here is derived from an EMBL/GenBank/DDBJ whole genome shotgun (WGS) entry which is preliminary data.</text>
</comment>
<dbReference type="STRING" id="346185.AAY42_16690"/>
<dbReference type="Proteomes" id="UP000050827">
    <property type="component" value="Unassembled WGS sequence"/>
</dbReference>
<proteinExistence type="predicted"/>
<gene>
    <name evidence="1" type="ORF">AAY42_16690</name>
</gene>
<name>A0A0N8WGF3_9FLAO</name>
<evidence type="ECO:0000313" key="2">
    <source>
        <dbReference type="Proteomes" id="UP000050827"/>
    </source>
</evidence>
<organism evidence="1 2">
    <name type="scientific">Flagellimonas eckloniae</name>
    <dbReference type="NCBI Taxonomy" id="346185"/>
    <lineage>
        <taxon>Bacteria</taxon>
        <taxon>Pseudomonadati</taxon>
        <taxon>Bacteroidota</taxon>
        <taxon>Flavobacteriia</taxon>
        <taxon>Flavobacteriales</taxon>
        <taxon>Flavobacteriaceae</taxon>
        <taxon>Flagellimonas</taxon>
    </lineage>
</organism>